<dbReference type="SUPFAM" id="SSF58038">
    <property type="entry name" value="SNARE fusion complex"/>
    <property type="match status" value="1"/>
</dbReference>
<sequence>MLLSPLSPSLPTCPYQIGHVGQRYEGLERGERLQDLGNRASFLHASAQKFQSTASRMQNKIWWDNMKWVLILGSSVCS</sequence>
<dbReference type="AlphaFoldDB" id="A0A915EA43"/>
<protein>
    <submittedName>
        <fullName evidence="3">V-SNARE coiled-coil homology domain-containing protein</fullName>
    </submittedName>
</protein>
<keyword evidence="2" id="KW-1185">Reference proteome</keyword>
<dbReference type="InterPro" id="IPR042855">
    <property type="entry name" value="V_SNARE_CC"/>
</dbReference>
<accession>A0A915EA43</accession>
<reference evidence="3" key="1">
    <citation type="submission" date="2022-11" db="UniProtKB">
        <authorList>
            <consortium name="WormBaseParasite"/>
        </authorList>
    </citation>
    <scope>IDENTIFICATION</scope>
</reference>
<evidence type="ECO:0000259" key="1">
    <source>
        <dbReference type="Pfam" id="PF00957"/>
    </source>
</evidence>
<organism evidence="2 3">
    <name type="scientific">Ditylenchus dipsaci</name>
    <dbReference type="NCBI Taxonomy" id="166011"/>
    <lineage>
        <taxon>Eukaryota</taxon>
        <taxon>Metazoa</taxon>
        <taxon>Ecdysozoa</taxon>
        <taxon>Nematoda</taxon>
        <taxon>Chromadorea</taxon>
        <taxon>Rhabditida</taxon>
        <taxon>Tylenchina</taxon>
        <taxon>Tylenchomorpha</taxon>
        <taxon>Sphaerularioidea</taxon>
        <taxon>Anguinidae</taxon>
        <taxon>Anguininae</taxon>
        <taxon>Ditylenchus</taxon>
    </lineage>
</organism>
<dbReference type="WBParaSite" id="jg4155">
    <property type="protein sequence ID" value="jg4155"/>
    <property type="gene ID" value="jg4155"/>
</dbReference>
<name>A0A915EA43_9BILA</name>
<dbReference type="Gene3D" id="1.20.5.110">
    <property type="match status" value="1"/>
</dbReference>
<dbReference type="PANTHER" id="PTHR45701">
    <property type="entry name" value="SYNAPTOBREVIN FAMILY MEMBER"/>
    <property type="match status" value="1"/>
</dbReference>
<evidence type="ECO:0000313" key="2">
    <source>
        <dbReference type="Proteomes" id="UP000887574"/>
    </source>
</evidence>
<dbReference type="InterPro" id="IPR016444">
    <property type="entry name" value="Synaptobrevin/VAMP"/>
</dbReference>
<dbReference type="Proteomes" id="UP000887574">
    <property type="component" value="Unplaced"/>
</dbReference>
<evidence type="ECO:0000313" key="3">
    <source>
        <dbReference type="WBParaSite" id="jg4155"/>
    </source>
</evidence>
<feature type="domain" description="V-SNARE coiled-coil homology" evidence="1">
    <location>
        <begin position="27"/>
        <end position="77"/>
    </location>
</feature>
<dbReference type="Pfam" id="PF00957">
    <property type="entry name" value="Synaptobrevin"/>
    <property type="match status" value="1"/>
</dbReference>
<proteinExistence type="predicted"/>